<dbReference type="STRING" id="202789.GCA_001457435_01767"/>
<dbReference type="Proteomes" id="UP000009888">
    <property type="component" value="Unassembled WGS sequence"/>
</dbReference>
<organism evidence="2 3">
    <name type="scientific">Actinobaculum massiliense ACS-171-V-Col2</name>
    <dbReference type="NCBI Taxonomy" id="883066"/>
    <lineage>
        <taxon>Bacteria</taxon>
        <taxon>Bacillati</taxon>
        <taxon>Actinomycetota</taxon>
        <taxon>Actinomycetes</taxon>
        <taxon>Actinomycetales</taxon>
        <taxon>Actinomycetaceae</taxon>
        <taxon>Actinobaculum</taxon>
    </lineage>
</organism>
<sequence length="297" mass="30995">MTQSFSGGMDLSGIAEAQKQENEPAQAADYVVRLTGATIQATMQQSLTVPVIVLFTMDGLPGEVGDRLEAATKKSGGRFQLAVANAQTEPELMAAFQCQGAPAGYALVGGRSIIPLFQGNPTTEQIDAVVGQVLELAKQAGIGGRISGNSQEEGASAAEREEHYVAGAQALARGDFDAAAREFQQSLDKMPENEAARVGLAQVKLLERTAGLDPTKTLAAADAAGPSDVEAQMAAADVEVAHGRPDLGFTRLIDAIAPNGGDAKEELRQHLLELFDVVGADQPLVADARKRLASALF</sequence>
<dbReference type="RefSeq" id="WP_007000588.1">
    <property type="nucleotide sequence ID" value="NZ_JH992955.1"/>
</dbReference>
<dbReference type="InterPro" id="IPR019734">
    <property type="entry name" value="TPR_rpt"/>
</dbReference>
<dbReference type="eggNOG" id="COG3118">
    <property type="taxonomic scope" value="Bacteria"/>
</dbReference>
<protein>
    <recommendedName>
        <fullName evidence="4">Thioredoxin domain-containing protein</fullName>
    </recommendedName>
</protein>
<dbReference type="HOGENOM" id="CLU_046120_0_0_11"/>
<gene>
    <name evidence="2" type="ORF">HMPREF9233_00370</name>
</gene>
<dbReference type="Pfam" id="PF14559">
    <property type="entry name" value="TPR_19"/>
    <property type="match status" value="1"/>
</dbReference>
<dbReference type="Gene3D" id="1.25.40.10">
    <property type="entry name" value="Tetratricopeptide repeat domain"/>
    <property type="match status" value="1"/>
</dbReference>
<dbReference type="SUPFAM" id="SSF52833">
    <property type="entry name" value="Thioredoxin-like"/>
    <property type="match status" value="1"/>
</dbReference>
<dbReference type="Pfam" id="PF14561">
    <property type="entry name" value="TPR_20"/>
    <property type="match status" value="1"/>
</dbReference>
<dbReference type="EMBL" id="AGWL01000002">
    <property type="protein sequence ID" value="EKU95583.1"/>
    <property type="molecule type" value="Genomic_DNA"/>
</dbReference>
<feature type="repeat" description="TPR" evidence="1">
    <location>
        <begin position="160"/>
        <end position="193"/>
    </location>
</feature>
<dbReference type="PATRIC" id="fig|883066.3.peg.388"/>
<evidence type="ECO:0000313" key="3">
    <source>
        <dbReference type="Proteomes" id="UP000009888"/>
    </source>
</evidence>
<dbReference type="InterPro" id="IPR011990">
    <property type="entry name" value="TPR-like_helical_dom_sf"/>
</dbReference>
<dbReference type="AlphaFoldDB" id="K9EFZ9"/>
<accession>K9EFZ9</accession>
<keyword evidence="3" id="KW-1185">Reference proteome</keyword>
<reference evidence="2 3" key="1">
    <citation type="submission" date="2012-09" db="EMBL/GenBank/DDBJ databases">
        <title>The Genome Sequence of Actinobaculum massiliae ACS-171-V-COL2.</title>
        <authorList>
            <consortium name="The Broad Institute Genome Sequencing Platform"/>
            <person name="Earl A."/>
            <person name="Ward D."/>
            <person name="Feldgarden M."/>
            <person name="Gevers D."/>
            <person name="Saerens B."/>
            <person name="Vaneechoutte M."/>
            <person name="Walker B."/>
            <person name="Young S.K."/>
            <person name="Zeng Q."/>
            <person name="Gargeya S."/>
            <person name="Fitzgerald M."/>
            <person name="Haas B."/>
            <person name="Abouelleil A."/>
            <person name="Alvarado L."/>
            <person name="Arachchi H.M."/>
            <person name="Berlin A."/>
            <person name="Chapman S.B."/>
            <person name="Goldberg J."/>
            <person name="Griggs A."/>
            <person name="Gujja S."/>
            <person name="Hansen M."/>
            <person name="Howarth C."/>
            <person name="Imamovic A."/>
            <person name="Larimer J."/>
            <person name="McCowen C."/>
            <person name="Montmayeur A."/>
            <person name="Murphy C."/>
            <person name="Neiman D."/>
            <person name="Pearson M."/>
            <person name="Priest M."/>
            <person name="Roberts A."/>
            <person name="Saif S."/>
            <person name="Shea T."/>
            <person name="Sisk P."/>
            <person name="Sykes S."/>
            <person name="Wortman J."/>
            <person name="Nusbaum C."/>
            <person name="Birren B."/>
        </authorList>
    </citation>
    <scope>NUCLEOTIDE SEQUENCE [LARGE SCALE GENOMIC DNA]</scope>
    <source>
        <strain evidence="3">ACS-171-V-Col2</strain>
    </source>
</reference>
<evidence type="ECO:0000313" key="2">
    <source>
        <dbReference type="EMBL" id="EKU95583.1"/>
    </source>
</evidence>
<dbReference type="InterPro" id="IPR036249">
    <property type="entry name" value="Thioredoxin-like_sf"/>
</dbReference>
<name>K9EFZ9_9ACTO</name>
<comment type="caution">
    <text evidence="2">The sequence shown here is derived from an EMBL/GenBank/DDBJ whole genome shotgun (WGS) entry which is preliminary data.</text>
</comment>
<keyword evidence="1" id="KW-0802">TPR repeat</keyword>
<evidence type="ECO:0008006" key="4">
    <source>
        <dbReference type="Google" id="ProtNLM"/>
    </source>
</evidence>
<evidence type="ECO:0000256" key="1">
    <source>
        <dbReference type="PROSITE-ProRule" id="PRU00339"/>
    </source>
</evidence>
<proteinExistence type="predicted"/>
<dbReference type="PROSITE" id="PS50005">
    <property type="entry name" value="TPR"/>
    <property type="match status" value="1"/>
</dbReference>